<keyword evidence="5" id="KW-0812">Transmembrane</keyword>
<dbReference type="GO" id="GO:0006935">
    <property type="term" value="P:chemotaxis"/>
    <property type="evidence" value="ECO:0007669"/>
    <property type="project" value="InterPro"/>
</dbReference>
<reference evidence="8" key="1">
    <citation type="journal article" date="2021" name="Science">
        <title>Hunting the eagle killer: A cyanobacterial neurotoxin causes vacuolar myelinopathy.</title>
        <authorList>
            <person name="Breinlinger S."/>
            <person name="Phillips T.J."/>
            <person name="Haram B.N."/>
            <person name="Mares J."/>
            <person name="Martinez Yerena J.A."/>
            <person name="Hrouzek P."/>
            <person name="Sobotka R."/>
            <person name="Henderson W.M."/>
            <person name="Schmieder P."/>
            <person name="Williams S.M."/>
            <person name="Lauderdale J.D."/>
            <person name="Wilde H.D."/>
            <person name="Gerrin W."/>
            <person name="Kust A."/>
            <person name="Washington J.W."/>
            <person name="Wagner C."/>
            <person name="Geier B."/>
            <person name="Liebeke M."/>
            <person name="Enke H."/>
            <person name="Niedermeyer T.H.J."/>
            <person name="Wilde S.B."/>
        </authorList>
    </citation>
    <scope>NUCLEOTIDE SEQUENCE [LARGE SCALE GENOMIC DNA]</scope>
    <source>
        <strain evidence="8">Thurmond2011</strain>
    </source>
</reference>
<keyword evidence="8" id="KW-1185">Reference proteome</keyword>
<dbReference type="AlphaFoldDB" id="A0AAP5MB27"/>
<evidence type="ECO:0000313" key="7">
    <source>
        <dbReference type="EMBL" id="MDR9898775.1"/>
    </source>
</evidence>
<keyword evidence="5" id="KW-0472">Membrane</keyword>
<comment type="similarity">
    <text evidence="2">Belongs to the methyl-accepting chemotaxis (MCP) protein family.</text>
</comment>
<feature type="domain" description="Methyl-accepting transducer" evidence="6">
    <location>
        <begin position="236"/>
        <end position="472"/>
    </location>
</feature>
<proteinExistence type="inferred from homology"/>
<dbReference type="Proteomes" id="UP000667802">
    <property type="component" value="Unassembled WGS sequence"/>
</dbReference>
<evidence type="ECO:0000256" key="2">
    <source>
        <dbReference type="ARBA" id="ARBA00029447"/>
    </source>
</evidence>
<evidence type="ECO:0000259" key="6">
    <source>
        <dbReference type="PROSITE" id="PS50111"/>
    </source>
</evidence>
<keyword evidence="1 3" id="KW-0807">Transducer</keyword>
<name>A0AAP5MB27_9CYAN</name>
<dbReference type="InterPro" id="IPR024478">
    <property type="entry name" value="HlyB_4HB_MCP"/>
</dbReference>
<dbReference type="GO" id="GO:0016020">
    <property type="term" value="C:membrane"/>
    <property type="evidence" value="ECO:0007669"/>
    <property type="project" value="InterPro"/>
</dbReference>
<evidence type="ECO:0000256" key="3">
    <source>
        <dbReference type="PROSITE-ProRule" id="PRU00284"/>
    </source>
</evidence>
<dbReference type="SUPFAM" id="SSF58104">
    <property type="entry name" value="Methyl-accepting chemotaxis protein (MCP) signaling domain"/>
    <property type="match status" value="1"/>
</dbReference>
<dbReference type="RefSeq" id="WP_208350446.1">
    <property type="nucleotide sequence ID" value="NZ_JAALHA020000020.1"/>
</dbReference>
<dbReference type="PRINTS" id="PR00260">
    <property type="entry name" value="CHEMTRNSDUCR"/>
</dbReference>
<accession>A0AAP5MB27</accession>
<gene>
    <name evidence="7" type="ORF">G7B40_030070</name>
</gene>
<dbReference type="PROSITE" id="PS50111">
    <property type="entry name" value="CHEMOTAXIS_TRANSDUC_2"/>
    <property type="match status" value="1"/>
</dbReference>
<keyword evidence="5" id="KW-1133">Transmembrane helix</keyword>
<sequence length="503" mass="55915">MMKNLSLQNKLSASFLLLGAIVLLVGTIGYISNVQLSFHIRDLAQDSLPSIDSLWQINQGLTQIQSSEETLINPKITLDIRGSEVLKIQKSFEQVQQALDTYNSRRFDDDDDEKRIFNAFVALYKKWHNHHKEFMRIYRQYEIDGFKSQDLLEALSKQEFTKNKPALEATTRTLIGLLNKEREEANLQQKSSTIQAHTTTLWLIITVLIGTGLSIILGIVLSRNIAKPISRSLRKIVNSIFILSEEITNVIGRQELMANQQAVSVNQTTITMDEMSTFSQESARQAELSATGAKQVLSLAVQGNKKVNLTLEEMAILKDQVEEISNQILNLKDQAYQIRKISNLVSEFAHRTNVIALNSALEAERAGEYGKGFAIVAFEVSKLANQSQQSAQSINQLVAELEVALNSAVKVTNQGTKTVDKGVDIAYQTAEAFSSVANAINNIVINSQQISLTANQQAIAIKQVLEAMSSLNISATQTAESITRVKENSEILNQTAMQLKQMV</sequence>
<dbReference type="PANTHER" id="PTHR32089:SF112">
    <property type="entry name" value="LYSOZYME-LIKE PROTEIN-RELATED"/>
    <property type="match status" value="1"/>
</dbReference>
<dbReference type="EMBL" id="JAALHA020000020">
    <property type="protein sequence ID" value="MDR9898775.1"/>
    <property type="molecule type" value="Genomic_DNA"/>
</dbReference>
<keyword evidence="4" id="KW-0175">Coiled coil</keyword>
<dbReference type="InterPro" id="IPR004089">
    <property type="entry name" value="MCPsignal_dom"/>
</dbReference>
<protein>
    <submittedName>
        <fullName evidence="7">Methyl-accepting chemotaxis protein</fullName>
    </submittedName>
</protein>
<organism evidence="7 8">
    <name type="scientific">Aetokthonos hydrillicola Thurmond2011</name>
    <dbReference type="NCBI Taxonomy" id="2712845"/>
    <lineage>
        <taxon>Bacteria</taxon>
        <taxon>Bacillati</taxon>
        <taxon>Cyanobacteriota</taxon>
        <taxon>Cyanophyceae</taxon>
        <taxon>Nostocales</taxon>
        <taxon>Hapalosiphonaceae</taxon>
        <taxon>Aetokthonos</taxon>
    </lineage>
</organism>
<dbReference type="SMART" id="SM00283">
    <property type="entry name" value="MA"/>
    <property type="match status" value="1"/>
</dbReference>
<evidence type="ECO:0000256" key="1">
    <source>
        <dbReference type="ARBA" id="ARBA00023224"/>
    </source>
</evidence>
<dbReference type="InterPro" id="IPR004090">
    <property type="entry name" value="Chemotax_Me-accpt_rcpt"/>
</dbReference>
<evidence type="ECO:0000313" key="8">
    <source>
        <dbReference type="Proteomes" id="UP000667802"/>
    </source>
</evidence>
<comment type="caution">
    <text evidence="7">The sequence shown here is derived from an EMBL/GenBank/DDBJ whole genome shotgun (WGS) entry which is preliminary data.</text>
</comment>
<feature type="coiled-coil region" evidence="4">
    <location>
        <begin position="307"/>
        <end position="334"/>
    </location>
</feature>
<dbReference type="Pfam" id="PF00015">
    <property type="entry name" value="MCPsignal"/>
    <property type="match status" value="1"/>
</dbReference>
<dbReference type="GO" id="GO:0004888">
    <property type="term" value="F:transmembrane signaling receptor activity"/>
    <property type="evidence" value="ECO:0007669"/>
    <property type="project" value="InterPro"/>
</dbReference>
<evidence type="ECO:0000256" key="4">
    <source>
        <dbReference type="SAM" id="Coils"/>
    </source>
</evidence>
<dbReference type="Gene3D" id="1.10.287.950">
    <property type="entry name" value="Methyl-accepting chemotaxis protein"/>
    <property type="match status" value="1"/>
</dbReference>
<dbReference type="Pfam" id="PF12729">
    <property type="entry name" value="4HB_MCP_1"/>
    <property type="match status" value="1"/>
</dbReference>
<evidence type="ECO:0000256" key="5">
    <source>
        <dbReference type="SAM" id="Phobius"/>
    </source>
</evidence>
<feature type="transmembrane region" description="Helical" evidence="5">
    <location>
        <begin position="201"/>
        <end position="221"/>
    </location>
</feature>
<dbReference type="PANTHER" id="PTHR32089">
    <property type="entry name" value="METHYL-ACCEPTING CHEMOTAXIS PROTEIN MCPB"/>
    <property type="match status" value="1"/>
</dbReference>
<dbReference type="GO" id="GO:0007165">
    <property type="term" value="P:signal transduction"/>
    <property type="evidence" value="ECO:0007669"/>
    <property type="project" value="UniProtKB-KW"/>
</dbReference>